<comment type="caution">
    <text evidence="4">The sequence shown here is derived from an EMBL/GenBank/DDBJ whole genome shotgun (WGS) entry which is preliminary data.</text>
</comment>
<evidence type="ECO:0000313" key="5">
    <source>
        <dbReference type="Proteomes" id="UP000179344"/>
    </source>
</evidence>
<keyword evidence="4" id="KW-0808">Transferase</keyword>
<dbReference type="PANTHER" id="PTHR33540:SF1">
    <property type="entry name" value="N-ACETYLMURAMATE_N-ACETYLGLUCOSAMINE KINASE"/>
    <property type="match status" value="1"/>
</dbReference>
<dbReference type="PANTHER" id="PTHR33540">
    <property type="entry name" value="TRNA THREONYLCARBAMOYLADENOSINE BIOSYNTHESIS PROTEIN TSAE"/>
    <property type="match status" value="1"/>
</dbReference>
<dbReference type="Gene3D" id="3.90.1200.10">
    <property type="match status" value="1"/>
</dbReference>
<name>A0A1F6TAM1_9PROT</name>
<evidence type="ECO:0000259" key="3">
    <source>
        <dbReference type="Pfam" id="PF01636"/>
    </source>
</evidence>
<dbReference type="GO" id="GO:0005524">
    <property type="term" value="F:ATP binding"/>
    <property type="evidence" value="ECO:0007669"/>
    <property type="project" value="UniProtKB-KW"/>
</dbReference>
<organism evidence="4 5">
    <name type="scientific">Candidatus Muproteobacteria bacterium RBG_16_65_31</name>
    <dbReference type="NCBI Taxonomy" id="1817759"/>
    <lineage>
        <taxon>Bacteria</taxon>
        <taxon>Pseudomonadati</taxon>
        <taxon>Pseudomonadota</taxon>
        <taxon>Candidatus Muproteobacteria</taxon>
    </lineage>
</organism>
<evidence type="ECO:0000256" key="2">
    <source>
        <dbReference type="ARBA" id="ARBA00022840"/>
    </source>
</evidence>
<feature type="domain" description="Aminoglycoside phosphotransferase" evidence="3">
    <location>
        <begin position="23"/>
        <end position="250"/>
    </location>
</feature>
<sequence>MLDNRLAALKDWIGRVLRVSVYDIRPASADASFRRYFRVRAGGATYIAMDAPPEQEDMRPYVRIARRLHELGLNVPRILEQDLERGFLLISDLGERLYLAQLNADTVERLYGDALGALVVLQAGAFSRRAPDEEPLLPDYDAALLTREMELFREWYLGRHLGRALGARQHDVLDRSFEFLTRAALAQPRVWVHRDYHSRNLIVTDVNNPGILDFQDAVVGPVTYDPVSLLRDCYIAWPRARVEDWAKGYHELARQSGIPVGDDDALFLRWFDLMGVQRHLKASGIFARLNYRDGKPGYLPDIPRTLGYVLEVGARYPELEELHALLLELKVPGAA</sequence>
<dbReference type="EMBL" id="MFST01000157">
    <property type="protein sequence ID" value="OGI42188.1"/>
    <property type="molecule type" value="Genomic_DNA"/>
</dbReference>
<dbReference type="Pfam" id="PF01636">
    <property type="entry name" value="APH"/>
    <property type="match status" value="1"/>
</dbReference>
<dbReference type="InterPro" id="IPR002575">
    <property type="entry name" value="Aminoglycoside_PTrfase"/>
</dbReference>
<evidence type="ECO:0000256" key="1">
    <source>
        <dbReference type="ARBA" id="ARBA00022741"/>
    </source>
</evidence>
<dbReference type="Proteomes" id="UP000179344">
    <property type="component" value="Unassembled WGS sequence"/>
</dbReference>
<dbReference type="SUPFAM" id="SSF56112">
    <property type="entry name" value="Protein kinase-like (PK-like)"/>
    <property type="match status" value="1"/>
</dbReference>
<dbReference type="GO" id="GO:0016740">
    <property type="term" value="F:transferase activity"/>
    <property type="evidence" value="ECO:0007669"/>
    <property type="project" value="UniProtKB-KW"/>
</dbReference>
<reference evidence="4 5" key="1">
    <citation type="journal article" date="2016" name="Nat. Commun.">
        <title>Thousands of microbial genomes shed light on interconnected biogeochemical processes in an aquifer system.</title>
        <authorList>
            <person name="Anantharaman K."/>
            <person name="Brown C.T."/>
            <person name="Hug L.A."/>
            <person name="Sharon I."/>
            <person name="Castelle C.J."/>
            <person name="Probst A.J."/>
            <person name="Thomas B.C."/>
            <person name="Singh A."/>
            <person name="Wilkins M.J."/>
            <person name="Karaoz U."/>
            <person name="Brodie E.L."/>
            <person name="Williams K.H."/>
            <person name="Hubbard S.S."/>
            <person name="Banfield J.F."/>
        </authorList>
    </citation>
    <scope>NUCLEOTIDE SEQUENCE [LARGE SCALE GENOMIC DNA]</scope>
</reference>
<protein>
    <submittedName>
        <fullName evidence="4">Aminoglycoside phosphotransferase</fullName>
    </submittedName>
</protein>
<accession>A0A1F6TAM1</accession>
<gene>
    <name evidence="4" type="ORF">A2V92_00715</name>
</gene>
<proteinExistence type="predicted"/>
<evidence type="ECO:0000313" key="4">
    <source>
        <dbReference type="EMBL" id="OGI42188.1"/>
    </source>
</evidence>
<dbReference type="Gene3D" id="3.30.200.20">
    <property type="entry name" value="Phosphorylase Kinase, domain 1"/>
    <property type="match status" value="1"/>
</dbReference>
<dbReference type="InterPro" id="IPR011009">
    <property type="entry name" value="Kinase-like_dom_sf"/>
</dbReference>
<keyword evidence="1" id="KW-0547">Nucleotide-binding</keyword>
<keyword evidence="2" id="KW-0067">ATP-binding</keyword>
<dbReference type="AlphaFoldDB" id="A0A1F6TAM1"/>